<dbReference type="PROSITE" id="PS50056">
    <property type="entry name" value="TYR_PHOSPHATASE_2"/>
    <property type="match status" value="2"/>
</dbReference>
<protein>
    <recommendedName>
        <fullName evidence="2">protein-tyrosine-phosphatase</fullName>
        <ecNumber evidence="2">3.1.3.48</ecNumber>
    </recommendedName>
</protein>
<organism evidence="9">
    <name type="scientific">Notodromas monacha</name>
    <dbReference type="NCBI Taxonomy" id="399045"/>
    <lineage>
        <taxon>Eukaryota</taxon>
        <taxon>Metazoa</taxon>
        <taxon>Ecdysozoa</taxon>
        <taxon>Arthropoda</taxon>
        <taxon>Crustacea</taxon>
        <taxon>Oligostraca</taxon>
        <taxon>Ostracoda</taxon>
        <taxon>Podocopa</taxon>
        <taxon>Podocopida</taxon>
        <taxon>Cypridocopina</taxon>
        <taxon>Cypridoidea</taxon>
        <taxon>Cyprididae</taxon>
        <taxon>Notodromas</taxon>
    </lineage>
</organism>
<feature type="domain" description="Tyrosine specific protein phosphatases" evidence="7">
    <location>
        <begin position="672"/>
        <end position="744"/>
    </location>
</feature>
<evidence type="ECO:0000313" key="9">
    <source>
        <dbReference type="EMBL" id="CAD7274594.1"/>
    </source>
</evidence>
<evidence type="ECO:0000259" key="6">
    <source>
        <dbReference type="PROSITE" id="PS50055"/>
    </source>
</evidence>
<dbReference type="SMART" id="SM00404">
    <property type="entry name" value="PTPc_motif"/>
    <property type="match status" value="2"/>
</dbReference>
<evidence type="ECO:0000256" key="1">
    <source>
        <dbReference type="ARBA" id="ARBA00009580"/>
    </source>
</evidence>
<dbReference type="AlphaFoldDB" id="A0A7R9BHW7"/>
<feature type="non-terminal residue" evidence="9">
    <location>
        <position position="1"/>
    </location>
</feature>
<dbReference type="InterPro" id="IPR003595">
    <property type="entry name" value="Tyr_Pase_cat"/>
</dbReference>
<dbReference type="Proteomes" id="UP000678499">
    <property type="component" value="Unassembled WGS sequence"/>
</dbReference>
<dbReference type="CDD" id="cd00047">
    <property type="entry name" value="PTPc"/>
    <property type="match status" value="2"/>
</dbReference>
<dbReference type="PROSITE" id="PS00383">
    <property type="entry name" value="TYR_PHOSPHATASE_1"/>
    <property type="match status" value="1"/>
</dbReference>
<dbReference type="SUPFAM" id="SSF52799">
    <property type="entry name" value="(Phosphotyrosine protein) phosphatases II"/>
    <property type="match status" value="2"/>
</dbReference>
<accession>A0A7R9BHW7</accession>
<dbReference type="EMBL" id="CAJPEX010000273">
    <property type="protein sequence ID" value="CAG0914746.1"/>
    <property type="molecule type" value="Genomic_DNA"/>
</dbReference>
<dbReference type="GO" id="GO:0004725">
    <property type="term" value="F:protein tyrosine phosphatase activity"/>
    <property type="evidence" value="ECO:0007669"/>
    <property type="project" value="InterPro"/>
</dbReference>
<evidence type="ECO:0000256" key="5">
    <source>
        <dbReference type="SAM" id="MobiDB-lite"/>
    </source>
</evidence>
<feature type="region of interest" description="Disordered" evidence="5">
    <location>
        <begin position="145"/>
        <end position="210"/>
    </location>
</feature>
<feature type="compositionally biased region" description="Low complexity" evidence="5">
    <location>
        <begin position="180"/>
        <end position="197"/>
    </location>
</feature>
<keyword evidence="4" id="KW-0904">Protein phosphatase</keyword>
<gene>
    <name evidence="9" type="ORF">NMOB1V02_LOCUS2422</name>
</gene>
<dbReference type="PROSITE" id="PS51379">
    <property type="entry name" value="4FE4S_FER_2"/>
    <property type="match status" value="1"/>
</dbReference>
<dbReference type="PRINTS" id="PR00700">
    <property type="entry name" value="PRTYPHPHTASE"/>
</dbReference>
<evidence type="ECO:0000256" key="2">
    <source>
        <dbReference type="ARBA" id="ARBA00013064"/>
    </source>
</evidence>
<evidence type="ECO:0000256" key="4">
    <source>
        <dbReference type="ARBA" id="ARBA00022912"/>
    </source>
</evidence>
<feature type="domain" description="Tyrosine-protein phosphatase" evidence="6">
    <location>
        <begin position="1"/>
        <end position="296"/>
    </location>
</feature>
<dbReference type="PANTHER" id="PTHR19134:SF562">
    <property type="entry name" value="PROTEIN-TYROSINE-PHOSPHATASE"/>
    <property type="match status" value="1"/>
</dbReference>
<name>A0A7R9BHW7_9CRUS</name>
<feature type="domain" description="Tyrosine-protein phosphatase" evidence="6">
    <location>
        <begin position="328"/>
        <end position="753"/>
    </location>
</feature>
<dbReference type="InterPro" id="IPR000242">
    <property type="entry name" value="PTP_cat"/>
</dbReference>
<dbReference type="InterPro" id="IPR017896">
    <property type="entry name" value="4Fe4S_Fe-S-bd"/>
</dbReference>
<dbReference type="InterPro" id="IPR029021">
    <property type="entry name" value="Prot-tyrosine_phosphatase-like"/>
</dbReference>
<evidence type="ECO:0000259" key="7">
    <source>
        <dbReference type="PROSITE" id="PS50056"/>
    </source>
</evidence>
<dbReference type="Pfam" id="PF00102">
    <property type="entry name" value="Y_phosphatase"/>
    <property type="match status" value="4"/>
</dbReference>
<evidence type="ECO:0000313" key="10">
    <source>
        <dbReference type="Proteomes" id="UP000678499"/>
    </source>
</evidence>
<keyword evidence="10" id="KW-1185">Reference proteome</keyword>
<dbReference type="InterPro" id="IPR016130">
    <property type="entry name" value="Tyr_Pase_AS"/>
</dbReference>
<dbReference type="Gene3D" id="3.90.190.10">
    <property type="entry name" value="Protein tyrosine phosphatase superfamily"/>
    <property type="match status" value="2"/>
</dbReference>
<dbReference type="EMBL" id="OA882310">
    <property type="protein sequence ID" value="CAD7274594.1"/>
    <property type="molecule type" value="Genomic_DNA"/>
</dbReference>
<dbReference type="SMART" id="SM00194">
    <property type="entry name" value="PTPc"/>
    <property type="match status" value="2"/>
</dbReference>
<dbReference type="InterPro" id="IPR000387">
    <property type="entry name" value="Tyr_Pase_dom"/>
</dbReference>
<evidence type="ECO:0000259" key="8">
    <source>
        <dbReference type="PROSITE" id="PS51379"/>
    </source>
</evidence>
<sequence>DYNRVVLEKLPGQPDSDYINASYVDVMCVQYWPAAKGHEEVYGGIGVTVVHEEQLANFLIRTIRLRKDNSVTGPRFGGLGIGEAKNCPGWRLDRPALDNLRERVMKQFHFTEWTCHSCPFPSALLEYRRRIRHYVKFLGVSQAGTGEGNTGPGAANNRKPSVASAAGSPEHNSLLKPGTAASGSSLQLAQSSQKSGSTQNLLPPPNASGRRLSSVAASQVYVPGPAEELTGPLIVHCNDGAGRSGVFLAIDANLCLSEEDGVFCIYPYLKKMKMARKGLVESMDQYKFIYDALEESVICKKTWFPVCELSQRLKTMSMRDPRSKMNEYQEQFLRISKLAAKFSIGDCAGGHRPENREKNRDVIIVPRLYAAARVHCNGVADRVDGGRFLVARVRIDQRIITGLTSRHSKETLAPITSTQSSSTPASTCSTKEPPLWCSAILKCPRYVKSYPSSRQSGLLYENNPREVMMCPHVNATLDISRGYTRPKEYVVTEWPVKENVVPDFWSLVYDHDCPAIVVLCTPERSPDENFNYGEDDDVDDVPVQGLAFFRTNRMGKLFWCRPYSNVIWSAVESRYVLQALFESLLYQISREYSHWCRKSSRSRKYGNVFTLDMISKQDYPNIRSWIFRINKKIVSLTELMAGVKAEPKTCQLFQLTCWPEGHKVPLSTNSLVELMNMVERWRAKTDYGPVVVVSHDGCARCGVYCAANACIEQVIQHGEVDVFQAVKTVRRHRPHLVQNMTEYKYCYDLVLHYVLHYLHRT</sequence>
<feature type="domain" description="Tyrosine specific protein phosphatases" evidence="7">
    <location>
        <begin position="223"/>
        <end position="287"/>
    </location>
</feature>
<comment type="similarity">
    <text evidence="1">Belongs to the protein-tyrosine phosphatase family.</text>
</comment>
<dbReference type="OrthoDB" id="6144703at2759"/>
<dbReference type="EC" id="3.1.3.48" evidence="2"/>
<dbReference type="GO" id="GO:0048666">
    <property type="term" value="P:neuron development"/>
    <property type="evidence" value="ECO:0007669"/>
    <property type="project" value="UniProtKB-ARBA"/>
</dbReference>
<feature type="domain" description="4Fe-4S ferredoxin-type" evidence="8">
    <location>
        <begin position="689"/>
        <end position="720"/>
    </location>
</feature>
<reference evidence="9" key="1">
    <citation type="submission" date="2020-11" db="EMBL/GenBank/DDBJ databases">
        <authorList>
            <person name="Tran Van P."/>
        </authorList>
    </citation>
    <scope>NUCLEOTIDE SEQUENCE</scope>
</reference>
<proteinExistence type="inferred from homology"/>
<evidence type="ECO:0000256" key="3">
    <source>
        <dbReference type="ARBA" id="ARBA00022801"/>
    </source>
</evidence>
<dbReference type="PROSITE" id="PS50055">
    <property type="entry name" value="TYR_PHOSPHATASE_PTP"/>
    <property type="match status" value="2"/>
</dbReference>
<keyword evidence="3" id="KW-0378">Hydrolase</keyword>
<dbReference type="PANTHER" id="PTHR19134">
    <property type="entry name" value="RECEPTOR-TYPE TYROSINE-PROTEIN PHOSPHATASE"/>
    <property type="match status" value="1"/>
</dbReference>
<dbReference type="InterPro" id="IPR050348">
    <property type="entry name" value="Protein-Tyr_Phosphatase"/>
</dbReference>